<dbReference type="Proteomes" id="UP000036780">
    <property type="component" value="Unassembled WGS sequence"/>
</dbReference>
<organism evidence="2 3">
    <name type="scientific">Virgibacillus pantothenticus</name>
    <dbReference type="NCBI Taxonomy" id="1473"/>
    <lineage>
        <taxon>Bacteria</taxon>
        <taxon>Bacillati</taxon>
        <taxon>Bacillota</taxon>
        <taxon>Bacilli</taxon>
        <taxon>Bacillales</taxon>
        <taxon>Bacillaceae</taxon>
        <taxon>Virgibacillus</taxon>
    </lineage>
</organism>
<feature type="domain" description="Regulatory protein YycH" evidence="1">
    <location>
        <begin position="4"/>
        <end position="432"/>
    </location>
</feature>
<dbReference type="CDD" id="cd15787">
    <property type="entry name" value="YycH_N"/>
    <property type="match status" value="1"/>
</dbReference>
<accession>A0A0L0QRN8</accession>
<comment type="caution">
    <text evidence="2">The sequence shown here is derived from an EMBL/GenBank/DDBJ whole genome shotgun (WGS) entry which is preliminary data.</text>
</comment>
<dbReference type="RefSeq" id="WP_050350615.1">
    <property type="nucleotide sequence ID" value="NZ_BOSN01000007.1"/>
</dbReference>
<dbReference type="GeneID" id="66873097"/>
<gene>
    <name evidence="2" type="ORF">AFK71_05790</name>
</gene>
<proteinExistence type="predicted"/>
<dbReference type="PATRIC" id="fig|1473.5.peg.4147"/>
<dbReference type="InterPro" id="IPR042274">
    <property type="entry name" value="YycH/YycI_2"/>
</dbReference>
<dbReference type="OrthoDB" id="2382185at2"/>
<protein>
    <recommendedName>
        <fullName evidence="1">Regulatory protein YycH domain-containing protein</fullName>
    </recommendedName>
</protein>
<keyword evidence="3" id="KW-1185">Reference proteome</keyword>
<evidence type="ECO:0000313" key="3">
    <source>
        <dbReference type="Proteomes" id="UP000036780"/>
    </source>
</evidence>
<name>A0A0L0QRN8_VIRPA</name>
<evidence type="ECO:0000313" key="2">
    <source>
        <dbReference type="EMBL" id="KNE21201.1"/>
    </source>
</evidence>
<sequence length="447" mass="51691">MKLETFKSIILVLLIGLSLLLTFGLWNYQSEFEELEDLENVSETSVGGKQMETKSNVIEPSSIIFHAGEQHLGYKNPQKNKQFFLDMQTWIFTDFSVRESNRNRAPKGYDAEIIFPDALPIQIAANLFHFPDTEEIEATWSFDRIYLYLDKDTATISVQFPSIDGRRQAMASLNDSVNYNKLEKLFASREGLTEYILVNEDEKEENNQRIFIPSNTDGLQKRSLIVNKIPPDLFVRALFPNLTRVSRSDKGDRGIGEFYFADSEREMRIQHHETKLEFYNPNAVGNPSGSVNPVELIDRSISRVDSHDGWFGDYSLYDLDAASNRVIYQMRYNGYPVHSRNGLSFIEIQFEGQDIYQYNRSLLKLSNEVNTEEVDVPSGEKVIQYVTNELSDTWSIEQIQNIQLGYDFQYQTDNSVILEPTWFIQINGEWKRLFPEQDTSASQQRGD</sequence>
<dbReference type="Gene3D" id="3.30.310.160">
    <property type="entry name" value="YycH protein, domain 2"/>
    <property type="match status" value="1"/>
</dbReference>
<reference evidence="3" key="1">
    <citation type="submission" date="2015-07" db="EMBL/GenBank/DDBJ databases">
        <title>Fjat-10053 dsm26.</title>
        <authorList>
            <person name="Liu B."/>
            <person name="Wang J."/>
            <person name="Zhu Y."/>
            <person name="Liu G."/>
            <person name="Chen Q."/>
            <person name="Chen Z."/>
            <person name="Lan J."/>
            <person name="Che J."/>
            <person name="Ge C."/>
            <person name="Shi H."/>
            <person name="Pan Z."/>
            <person name="Liu X."/>
        </authorList>
    </citation>
    <scope>NUCLEOTIDE SEQUENCE [LARGE SCALE GENOMIC DNA]</scope>
    <source>
        <strain evidence="3">DSM 26</strain>
    </source>
</reference>
<dbReference type="EMBL" id="LGTO01000005">
    <property type="protein sequence ID" value="KNE21201.1"/>
    <property type="molecule type" value="Genomic_DNA"/>
</dbReference>
<dbReference type="AlphaFoldDB" id="A0A0L0QRN8"/>
<dbReference type="InterPro" id="IPR009996">
    <property type="entry name" value="YycH"/>
</dbReference>
<dbReference type="Pfam" id="PF07435">
    <property type="entry name" value="YycH"/>
    <property type="match status" value="1"/>
</dbReference>
<evidence type="ECO:0000259" key="1">
    <source>
        <dbReference type="Pfam" id="PF07435"/>
    </source>
</evidence>